<keyword evidence="5 11" id="KW-0378">Hydrolase</keyword>
<evidence type="ECO:0000256" key="7">
    <source>
        <dbReference type="ARBA" id="ARBA00023145"/>
    </source>
</evidence>
<evidence type="ECO:0000256" key="12">
    <source>
        <dbReference type="SAM" id="SignalP"/>
    </source>
</evidence>
<feature type="domain" description="Peptidase S1" evidence="13">
    <location>
        <begin position="23"/>
        <end position="251"/>
    </location>
</feature>
<dbReference type="InterPro" id="IPR043504">
    <property type="entry name" value="Peptidase_S1_PA_chymotrypsin"/>
</dbReference>
<accession>A0A9N9RTZ2</accession>
<evidence type="ECO:0000256" key="10">
    <source>
        <dbReference type="ARBA" id="ARBA00038868"/>
    </source>
</evidence>
<evidence type="ECO:0000256" key="4">
    <source>
        <dbReference type="ARBA" id="ARBA00022729"/>
    </source>
</evidence>
<dbReference type="PANTHER" id="PTHR24264">
    <property type="entry name" value="TRYPSIN-RELATED"/>
    <property type="match status" value="1"/>
</dbReference>
<dbReference type="Pfam" id="PF00089">
    <property type="entry name" value="Trypsin"/>
    <property type="match status" value="1"/>
</dbReference>
<dbReference type="SMART" id="SM00020">
    <property type="entry name" value="Tryp_SPc"/>
    <property type="match status" value="1"/>
</dbReference>
<dbReference type="InterPro" id="IPR050127">
    <property type="entry name" value="Serine_Proteases_S1"/>
</dbReference>
<evidence type="ECO:0000313" key="15">
    <source>
        <dbReference type="Proteomes" id="UP001153620"/>
    </source>
</evidence>
<dbReference type="PROSITE" id="PS50240">
    <property type="entry name" value="TRYPSIN_DOM"/>
    <property type="match status" value="1"/>
</dbReference>
<dbReference type="EMBL" id="OU895878">
    <property type="protein sequence ID" value="CAG9803201.1"/>
    <property type="molecule type" value="Genomic_DNA"/>
</dbReference>
<evidence type="ECO:0000256" key="11">
    <source>
        <dbReference type="RuleBase" id="RU363034"/>
    </source>
</evidence>
<dbReference type="InterPro" id="IPR009003">
    <property type="entry name" value="Peptidase_S1_PA"/>
</dbReference>
<evidence type="ECO:0000256" key="1">
    <source>
        <dbReference type="ARBA" id="ARBA00004613"/>
    </source>
</evidence>
<dbReference type="GO" id="GO:0005615">
    <property type="term" value="C:extracellular space"/>
    <property type="evidence" value="ECO:0007669"/>
    <property type="project" value="TreeGrafter"/>
</dbReference>
<comment type="subcellular location">
    <subcellularLocation>
        <location evidence="1">Secreted</location>
    </subcellularLocation>
</comment>
<proteinExistence type="inferred from homology"/>
<dbReference type="Gene3D" id="2.40.10.10">
    <property type="entry name" value="Trypsin-like serine proteases"/>
    <property type="match status" value="1"/>
</dbReference>
<sequence length="276" mass="30510">MISQLLLSFSLLTTSFCHTSNKILGGHKISIAEVPYQVATFWNSRQSCGGSLISKEFVLSAAHCFDEHVPDKILTVRVGTSTPKDGSGMSINVKYIYNHPMYDTISNDYDFSLLRLYEVKSFPSVVKFAKLPTVYDQLNEGDDVFISGWGRTEFGKTSDVLLRAMVQVQSTESCSKDYQNMFVITERMICARRIGGKVDACQGDSGGPLVRKSDGILFGITSFGCSCGDPRYAGVYANVSSALEWIYETISSDSGIANDQEPNQCQYNFTLPQHLV</sequence>
<dbReference type="InterPro" id="IPR001254">
    <property type="entry name" value="Trypsin_dom"/>
</dbReference>
<keyword evidence="7" id="KW-0865">Zymogen</keyword>
<reference evidence="14" key="1">
    <citation type="submission" date="2022-01" db="EMBL/GenBank/DDBJ databases">
        <authorList>
            <person name="King R."/>
        </authorList>
    </citation>
    <scope>NUCLEOTIDE SEQUENCE</scope>
</reference>
<protein>
    <recommendedName>
        <fullName evidence="10">trypsin</fullName>
        <ecNumber evidence="10">3.4.21.4</ecNumber>
    </recommendedName>
</protein>
<dbReference type="GO" id="GO:0006508">
    <property type="term" value="P:proteolysis"/>
    <property type="evidence" value="ECO:0007669"/>
    <property type="project" value="UniProtKB-KW"/>
</dbReference>
<organism evidence="14 15">
    <name type="scientific">Chironomus riparius</name>
    <dbReference type="NCBI Taxonomy" id="315576"/>
    <lineage>
        <taxon>Eukaryota</taxon>
        <taxon>Metazoa</taxon>
        <taxon>Ecdysozoa</taxon>
        <taxon>Arthropoda</taxon>
        <taxon>Hexapoda</taxon>
        <taxon>Insecta</taxon>
        <taxon>Pterygota</taxon>
        <taxon>Neoptera</taxon>
        <taxon>Endopterygota</taxon>
        <taxon>Diptera</taxon>
        <taxon>Nematocera</taxon>
        <taxon>Chironomoidea</taxon>
        <taxon>Chironomidae</taxon>
        <taxon>Chironominae</taxon>
        <taxon>Chironomus</taxon>
    </lineage>
</organism>
<evidence type="ECO:0000256" key="2">
    <source>
        <dbReference type="ARBA" id="ARBA00022525"/>
    </source>
</evidence>
<evidence type="ECO:0000259" key="13">
    <source>
        <dbReference type="PROSITE" id="PS50240"/>
    </source>
</evidence>
<dbReference type="EC" id="3.4.21.4" evidence="10"/>
<dbReference type="Proteomes" id="UP001153620">
    <property type="component" value="Chromosome 2"/>
</dbReference>
<name>A0A9N9RTZ2_9DIPT</name>
<evidence type="ECO:0000256" key="9">
    <source>
        <dbReference type="ARBA" id="ARBA00024195"/>
    </source>
</evidence>
<dbReference type="CDD" id="cd00190">
    <property type="entry name" value="Tryp_SPc"/>
    <property type="match status" value="1"/>
</dbReference>
<keyword evidence="2" id="KW-0964">Secreted</keyword>
<dbReference type="AlphaFoldDB" id="A0A9N9RTZ2"/>
<dbReference type="GO" id="GO:0004252">
    <property type="term" value="F:serine-type endopeptidase activity"/>
    <property type="evidence" value="ECO:0007669"/>
    <property type="project" value="UniProtKB-EC"/>
</dbReference>
<evidence type="ECO:0000256" key="5">
    <source>
        <dbReference type="ARBA" id="ARBA00022801"/>
    </source>
</evidence>
<evidence type="ECO:0000256" key="8">
    <source>
        <dbReference type="ARBA" id="ARBA00023157"/>
    </source>
</evidence>
<dbReference type="FunFam" id="2.40.10.10:FF:000077">
    <property type="entry name" value="Predicted protein"/>
    <property type="match status" value="1"/>
</dbReference>
<evidence type="ECO:0000256" key="6">
    <source>
        <dbReference type="ARBA" id="ARBA00022825"/>
    </source>
</evidence>
<dbReference type="InterPro" id="IPR001314">
    <property type="entry name" value="Peptidase_S1A"/>
</dbReference>
<keyword evidence="15" id="KW-1185">Reference proteome</keyword>
<dbReference type="PRINTS" id="PR00722">
    <property type="entry name" value="CHYMOTRYPSIN"/>
</dbReference>
<keyword evidence="4 12" id="KW-0732">Signal</keyword>
<feature type="chain" id="PRO_5040253481" description="trypsin" evidence="12">
    <location>
        <begin position="18"/>
        <end position="276"/>
    </location>
</feature>
<evidence type="ECO:0000313" key="14">
    <source>
        <dbReference type="EMBL" id="CAG9803201.1"/>
    </source>
</evidence>
<dbReference type="PROSITE" id="PS00135">
    <property type="entry name" value="TRYPSIN_SER"/>
    <property type="match status" value="1"/>
</dbReference>
<keyword evidence="3 11" id="KW-0645">Protease</keyword>
<dbReference type="SUPFAM" id="SSF50494">
    <property type="entry name" value="Trypsin-like serine proteases"/>
    <property type="match status" value="1"/>
</dbReference>
<feature type="signal peptide" evidence="12">
    <location>
        <begin position="1"/>
        <end position="17"/>
    </location>
</feature>
<reference evidence="14" key="2">
    <citation type="submission" date="2022-10" db="EMBL/GenBank/DDBJ databases">
        <authorList>
            <consortium name="ENA_rothamsted_submissions"/>
            <consortium name="culmorum"/>
            <person name="King R."/>
        </authorList>
    </citation>
    <scope>NUCLEOTIDE SEQUENCE</scope>
</reference>
<dbReference type="InterPro" id="IPR018114">
    <property type="entry name" value="TRYPSIN_HIS"/>
</dbReference>
<keyword evidence="8" id="KW-1015">Disulfide bond</keyword>
<comment type="similarity">
    <text evidence="9">Belongs to the peptidase S1 family. CLIP subfamily.</text>
</comment>
<dbReference type="OrthoDB" id="10059102at2759"/>
<dbReference type="PANTHER" id="PTHR24264:SF69">
    <property type="entry name" value="TRYPSIN-3"/>
    <property type="match status" value="1"/>
</dbReference>
<dbReference type="PROSITE" id="PS00134">
    <property type="entry name" value="TRYPSIN_HIS"/>
    <property type="match status" value="1"/>
</dbReference>
<keyword evidence="6 11" id="KW-0720">Serine protease</keyword>
<gene>
    <name evidence="14" type="ORF">CHIRRI_LOCUS6102</name>
</gene>
<evidence type="ECO:0000256" key="3">
    <source>
        <dbReference type="ARBA" id="ARBA00022670"/>
    </source>
</evidence>
<dbReference type="InterPro" id="IPR033116">
    <property type="entry name" value="TRYPSIN_SER"/>
</dbReference>